<evidence type="ECO:0000313" key="2">
    <source>
        <dbReference type="Proteomes" id="UP000812287"/>
    </source>
</evidence>
<dbReference type="Proteomes" id="UP000812287">
    <property type="component" value="Unassembled WGS sequence"/>
</dbReference>
<dbReference type="EMBL" id="MU250571">
    <property type="protein sequence ID" value="KAG7440437.1"/>
    <property type="molecule type" value="Genomic_DNA"/>
</dbReference>
<proteinExistence type="predicted"/>
<gene>
    <name evidence="1" type="ORF">BT62DRAFT_1012659</name>
</gene>
<accession>A0A9P8AN18</accession>
<organism evidence="1 2">
    <name type="scientific">Guyanagaster necrorhizus</name>
    <dbReference type="NCBI Taxonomy" id="856835"/>
    <lineage>
        <taxon>Eukaryota</taxon>
        <taxon>Fungi</taxon>
        <taxon>Dikarya</taxon>
        <taxon>Basidiomycota</taxon>
        <taxon>Agaricomycotina</taxon>
        <taxon>Agaricomycetes</taxon>
        <taxon>Agaricomycetidae</taxon>
        <taxon>Agaricales</taxon>
        <taxon>Marasmiineae</taxon>
        <taxon>Physalacriaceae</taxon>
        <taxon>Guyanagaster</taxon>
    </lineage>
</organism>
<evidence type="ECO:0000313" key="1">
    <source>
        <dbReference type="EMBL" id="KAG7440437.1"/>
    </source>
</evidence>
<name>A0A9P8AN18_9AGAR</name>
<protein>
    <submittedName>
        <fullName evidence="1">Uncharacterized protein</fullName>
    </submittedName>
</protein>
<keyword evidence="2" id="KW-1185">Reference proteome</keyword>
<dbReference type="RefSeq" id="XP_043033937.1">
    <property type="nucleotide sequence ID" value="XM_043177957.1"/>
</dbReference>
<sequence>MNAVQGGTVSKVVKLWSRRSGLETFASHFVFLGMLRLQSVAREWRLPRVLRGTEAYSSTDRRPTNLPPISTKESQAILSSLRCPKSRKNPAIGGVQFGIELKLSDEQEYYGSQRHEPLQAIISLAFLREDAKTTILLSLLPTTREPAEGAMGPLHSYAALCSSTKGGLCSTPSATSLRVSPGATEASRPSRGWKNLTYTGTGAHFRLVPLLPVSHRAF</sequence>
<reference evidence="1" key="1">
    <citation type="submission" date="2020-11" db="EMBL/GenBank/DDBJ databases">
        <title>Adaptations for nitrogen fixation in a non-lichenized fungal sporocarp promotes dispersal by wood-feeding termites.</title>
        <authorList>
            <consortium name="DOE Joint Genome Institute"/>
            <person name="Koch R.A."/>
            <person name="Yoon G."/>
            <person name="Arayal U."/>
            <person name="Lail K."/>
            <person name="Amirebrahimi M."/>
            <person name="Labutti K."/>
            <person name="Lipzen A."/>
            <person name="Riley R."/>
            <person name="Barry K."/>
            <person name="Henrissat B."/>
            <person name="Grigoriev I.V."/>
            <person name="Herr J.R."/>
            <person name="Aime M.C."/>
        </authorList>
    </citation>
    <scope>NUCLEOTIDE SEQUENCE</scope>
    <source>
        <strain evidence="1">MCA 3950</strain>
    </source>
</reference>
<comment type="caution">
    <text evidence="1">The sequence shown here is derived from an EMBL/GenBank/DDBJ whole genome shotgun (WGS) entry which is preliminary data.</text>
</comment>
<dbReference type="AlphaFoldDB" id="A0A9P8AN18"/>
<dbReference type="GeneID" id="66100244"/>